<evidence type="ECO:0000256" key="3">
    <source>
        <dbReference type="ARBA" id="ARBA00022833"/>
    </source>
</evidence>
<dbReference type="GO" id="GO:0046872">
    <property type="term" value="F:metal ion binding"/>
    <property type="evidence" value="ECO:0007669"/>
    <property type="project" value="UniProtKB-KW"/>
</dbReference>
<dbReference type="Gene3D" id="3.30.40.10">
    <property type="entry name" value="Zinc/RING finger domain, C3HC4 (zinc finger)"/>
    <property type="match status" value="1"/>
</dbReference>
<dbReference type="SUPFAM" id="SSF57889">
    <property type="entry name" value="Cysteine-rich domain"/>
    <property type="match status" value="2"/>
</dbReference>
<evidence type="ECO:0000313" key="5">
    <source>
        <dbReference type="Proteomes" id="UP000504610"/>
    </source>
</evidence>
<feature type="domain" description="Phorbol-ester/DAG-type" evidence="4">
    <location>
        <begin position="61"/>
        <end position="108"/>
    </location>
</feature>
<sequence>MRDERSLVQVMVSRSYLTPCVICDEKLCGKALSCMVCEDKYHPWCFKARDQMLFGHPLHSDHMIIISLKSRGSECIACKLKIVEYGYHCEICKVNFHVKCIKGVQVSGIGSHKHTLYNFLMDDNSQFTPTCNVCARLCGVSLYGCIDCNFSAHVECIGFPINVKNQRHRHIVTQMYSMFNDRKCCFLCGSKGRDWMYSCKNCSLVFHMECIIPMGYRKAAGEEKEQQQISIVDIDLQKLLGPKIEYQFV</sequence>
<reference evidence="6" key="2">
    <citation type="submission" date="2025-08" db="UniProtKB">
        <authorList>
            <consortium name="RefSeq"/>
        </authorList>
    </citation>
    <scope>IDENTIFICATION</scope>
    <source>
        <tissue evidence="6">Leaf</tissue>
    </source>
</reference>
<organism evidence="5 6">
    <name type="scientific">Raphanus sativus</name>
    <name type="common">Radish</name>
    <name type="synonym">Raphanus raphanistrum var. sativus</name>
    <dbReference type="NCBI Taxonomy" id="3726"/>
    <lineage>
        <taxon>Eukaryota</taxon>
        <taxon>Viridiplantae</taxon>
        <taxon>Streptophyta</taxon>
        <taxon>Embryophyta</taxon>
        <taxon>Tracheophyta</taxon>
        <taxon>Spermatophyta</taxon>
        <taxon>Magnoliopsida</taxon>
        <taxon>eudicotyledons</taxon>
        <taxon>Gunneridae</taxon>
        <taxon>Pentapetalae</taxon>
        <taxon>rosids</taxon>
        <taxon>malvids</taxon>
        <taxon>Brassicales</taxon>
        <taxon>Brassicaceae</taxon>
        <taxon>Brassiceae</taxon>
        <taxon>Raphanus</taxon>
    </lineage>
</organism>
<keyword evidence="3" id="KW-0862">Zinc</keyword>
<dbReference type="PANTHER" id="PTHR47841:SF7">
    <property type="entry name" value="CYSTEINE_HISTIDINE-RICH C1 DOMAIN PROTEIN"/>
    <property type="match status" value="1"/>
</dbReference>
<evidence type="ECO:0000256" key="1">
    <source>
        <dbReference type="ARBA" id="ARBA00022723"/>
    </source>
</evidence>
<dbReference type="OrthoDB" id="1112257at2759"/>
<dbReference type="InterPro" id="IPR046349">
    <property type="entry name" value="C1-like_sf"/>
</dbReference>
<keyword evidence="5" id="KW-1185">Reference proteome</keyword>
<accession>A0A9W3BZQ7</accession>
<evidence type="ECO:0000256" key="2">
    <source>
        <dbReference type="ARBA" id="ARBA00022737"/>
    </source>
</evidence>
<name>A0A9W3BZQ7_RAPSA</name>
<dbReference type="Pfam" id="PF03107">
    <property type="entry name" value="C1_2"/>
    <property type="match status" value="3"/>
</dbReference>
<keyword evidence="1" id="KW-0479">Metal-binding</keyword>
<dbReference type="PANTHER" id="PTHR47841">
    <property type="entry name" value="DIACYLGLYCEROL KINASE THETA-LIKE-RELATED"/>
    <property type="match status" value="1"/>
</dbReference>
<reference evidence="5" key="1">
    <citation type="journal article" date="2019" name="Database">
        <title>The radish genome database (RadishGD): an integrated information resource for radish genomics.</title>
        <authorList>
            <person name="Yu H.J."/>
            <person name="Baek S."/>
            <person name="Lee Y.J."/>
            <person name="Cho A."/>
            <person name="Mun J.H."/>
        </authorList>
    </citation>
    <scope>NUCLEOTIDE SEQUENCE [LARGE SCALE GENOMIC DNA]</scope>
    <source>
        <strain evidence="5">cv. WK10039</strain>
    </source>
</reference>
<dbReference type="InterPro" id="IPR004146">
    <property type="entry name" value="DC1"/>
</dbReference>
<proteinExistence type="predicted"/>
<evidence type="ECO:0000313" key="6">
    <source>
        <dbReference type="RefSeq" id="XP_056844703.1"/>
    </source>
</evidence>
<evidence type="ECO:0000259" key="4">
    <source>
        <dbReference type="PROSITE" id="PS50081"/>
    </source>
</evidence>
<dbReference type="RefSeq" id="XP_056844703.1">
    <property type="nucleotide sequence ID" value="XM_056988723.1"/>
</dbReference>
<dbReference type="PROSITE" id="PS50081">
    <property type="entry name" value="ZF_DAG_PE_2"/>
    <property type="match status" value="1"/>
</dbReference>
<dbReference type="InterPro" id="IPR013083">
    <property type="entry name" value="Znf_RING/FYVE/PHD"/>
</dbReference>
<dbReference type="AlphaFoldDB" id="A0A9W3BZQ7"/>
<protein>
    <submittedName>
        <fullName evidence="6">Protein VACUOLELESS GAMETOPHYTES</fullName>
    </submittedName>
</protein>
<gene>
    <name evidence="6" type="primary">LOC130496566</name>
</gene>
<keyword evidence="2" id="KW-0677">Repeat</keyword>
<dbReference type="Proteomes" id="UP000504610">
    <property type="component" value="Chromosome 6"/>
</dbReference>
<dbReference type="GeneID" id="130496566"/>
<dbReference type="KEGG" id="rsz:130496566"/>
<dbReference type="InterPro" id="IPR002219">
    <property type="entry name" value="PKC_DAG/PE"/>
</dbReference>